<evidence type="ECO:0000313" key="2">
    <source>
        <dbReference type="EMBL" id="KAK8724368.1"/>
    </source>
</evidence>
<proteinExistence type="predicted"/>
<feature type="region of interest" description="Disordered" evidence="1">
    <location>
        <begin position="1"/>
        <end position="37"/>
    </location>
</feature>
<name>A0AAW0W4J5_CHEQU</name>
<reference evidence="2 3" key="1">
    <citation type="journal article" date="2024" name="BMC Genomics">
        <title>Genome assembly of redclaw crayfish (Cherax quadricarinatus) provides insights into its immune adaptation and hypoxia tolerance.</title>
        <authorList>
            <person name="Liu Z."/>
            <person name="Zheng J."/>
            <person name="Li H."/>
            <person name="Fang K."/>
            <person name="Wang S."/>
            <person name="He J."/>
            <person name="Zhou D."/>
            <person name="Weng S."/>
            <person name="Chi M."/>
            <person name="Gu Z."/>
            <person name="He J."/>
            <person name="Li F."/>
            <person name="Wang M."/>
        </authorList>
    </citation>
    <scope>NUCLEOTIDE SEQUENCE [LARGE SCALE GENOMIC DNA]</scope>
    <source>
        <strain evidence="2">ZL_2023a</strain>
    </source>
</reference>
<dbReference type="EMBL" id="JARKIK010000086">
    <property type="protein sequence ID" value="KAK8724368.1"/>
    <property type="molecule type" value="Genomic_DNA"/>
</dbReference>
<feature type="non-terminal residue" evidence="2">
    <location>
        <position position="1"/>
    </location>
</feature>
<feature type="non-terminal residue" evidence="2">
    <location>
        <position position="108"/>
    </location>
</feature>
<accession>A0AAW0W4J5</accession>
<comment type="caution">
    <text evidence="2">The sequence shown here is derived from an EMBL/GenBank/DDBJ whole genome shotgun (WGS) entry which is preliminary data.</text>
</comment>
<organism evidence="2 3">
    <name type="scientific">Cherax quadricarinatus</name>
    <name type="common">Australian red claw crayfish</name>
    <dbReference type="NCBI Taxonomy" id="27406"/>
    <lineage>
        <taxon>Eukaryota</taxon>
        <taxon>Metazoa</taxon>
        <taxon>Ecdysozoa</taxon>
        <taxon>Arthropoda</taxon>
        <taxon>Crustacea</taxon>
        <taxon>Multicrustacea</taxon>
        <taxon>Malacostraca</taxon>
        <taxon>Eumalacostraca</taxon>
        <taxon>Eucarida</taxon>
        <taxon>Decapoda</taxon>
        <taxon>Pleocyemata</taxon>
        <taxon>Astacidea</taxon>
        <taxon>Parastacoidea</taxon>
        <taxon>Parastacidae</taxon>
        <taxon>Cherax</taxon>
    </lineage>
</organism>
<dbReference type="Proteomes" id="UP001445076">
    <property type="component" value="Unassembled WGS sequence"/>
</dbReference>
<keyword evidence="3" id="KW-1185">Reference proteome</keyword>
<evidence type="ECO:0000313" key="3">
    <source>
        <dbReference type="Proteomes" id="UP001445076"/>
    </source>
</evidence>
<evidence type="ECO:0000256" key="1">
    <source>
        <dbReference type="SAM" id="MobiDB-lite"/>
    </source>
</evidence>
<dbReference type="AlphaFoldDB" id="A0AAW0W4J5"/>
<gene>
    <name evidence="2" type="ORF">OTU49_011356</name>
</gene>
<sequence length="108" mass="12088">DEEAMTSSASVKVDGEARTSSVSVKVDEEARTSSASVKVDEEARISSASVKVNEEPRTSSASVMVKKPRWEFPVLQPSGGTFLKHLNLSTYDRKDRRFLEVRRKLMIR</sequence>
<protein>
    <submittedName>
        <fullName evidence="2">Uncharacterized protein</fullName>
    </submittedName>
</protein>
<feature type="compositionally biased region" description="Polar residues" evidence="1">
    <location>
        <begin position="1"/>
        <end position="10"/>
    </location>
</feature>